<sequence>MFHPRTATQTCLQAASAHLAYQWPTSPLVRAISLCGNLRIFIFGASLIHLAILQFTWATTYHPSFEHLKLSKSNYVENEQAVQATCTGVMNITAITAEIQDLSKHSFRQQLGSIAYSLDSSGNLSLNSLTSSWKCTTFTNFVSSNYTSSTDHKKGEGSEKDAKKKTHDKPVPTQSVGAQLHCRGEQEILDVTWVTPWTTIIFYGSLFFQIEMVGENCNKPAELVLDYSRCSFNTTTATKRDAVAIPCQWESASVVQAIPK</sequence>
<keyword evidence="4" id="KW-1185">Reference proteome</keyword>
<dbReference type="Proteomes" id="UP000765509">
    <property type="component" value="Unassembled WGS sequence"/>
</dbReference>
<protein>
    <submittedName>
        <fullName evidence="3">Uncharacterized protein</fullName>
    </submittedName>
</protein>
<dbReference type="OrthoDB" id="2495638at2759"/>
<feature type="transmembrane region" description="Helical" evidence="2">
    <location>
        <begin position="38"/>
        <end position="59"/>
    </location>
</feature>
<comment type="caution">
    <text evidence="3">The sequence shown here is derived from an EMBL/GenBank/DDBJ whole genome shotgun (WGS) entry which is preliminary data.</text>
</comment>
<gene>
    <name evidence="3" type="ORF">O181_060403</name>
</gene>
<feature type="region of interest" description="Disordered" evidence="1">
    <location>
        <begin position="147"/>
        <end position="176"/>
    </location>
</feature>
<evidence type="ECO:0000256" key="1">
    <source>
        <dbReference type="SAM" id="MobiDB-lite"/>
    </source>
</evidence>
<evidence type="ECO:0000313" key="4">
    <source>
        <dbReference type="Proteomes" id="UP000765509"/>
    </source>
</evidence>
<keyword evidence="2" id="KW-0472">Membrane</keyword>
<organism evidence="3 4">
    <name type="scientific">Austropuccinia psidii MF-1</name>
    <dbReference type="NCBI Taxonomy" id="1389203"/>
    <lineage>
        <taxon>Eukaryota</taxon>
        <taxon>Fungi</taxon>
        <taxon>Dikarya</taxon>
        <taxon>Basidiomycota</taxon>
        <taxon>Pucciniomycotina</taxon>
        <taxon>Pucciniomycetes</taxon>
        <taxon>Pucciniales</taxon>
        <taxon>Sphaerophragmiaceae</taxon>
        <taxon>Austropuccinia</taxon>
    </lineage>
</organism>
<name>A0A9Q3HXI3_9BASI</name>
<dbReference type="AlphaFoldDB" id="A0A9Q3HXI3"/>
<keyword evidence="2" id="KW-0812">Transmembrane</keyword>
<evidence type="ECO:0000313" key="3">
    <source>
        <dbReference type="EMBL" id="MBW0520688.1"/>
    </source>
</evidence>
<dbReference type="EMBL" id="AVOT02028254">
    <property type="protein sequence ID" value="MBW0520688.1"/>
    <property type="molecule type" value="Genomic_DNA"/>
</dbReference>
<evidence type="ECO:0000256" key="2">
    <source>
        <dbReference type="SAM" id="Phobius"/>
    </source>
</evidence>
<reference evidence="3" key="1">
    <citation type="submission" date="2021-03" db="EMBL/GenBank/DDBJ databases">
        <title>Draft genome sequence of rust myrtle Austropuccinia psidii MF-1, a brazilian biotype.</title>
        <authorList>
            <person name="Quecine M.C."/>
            <person name="Pachon D.M.R."/>
            <person name="Bonatelli M.L."/>
            <person name="Correr F.H."/>
            <person name="Franceschini L.M."/>
            <person name="Leite T.F."/>
            <person name="Margarido G.R.A."/>
            <person name="Almeida C.A."/>
            <person name="Ferrarezi J.A."/>
            <person name="Labate C.A."/>
        </authorList>
    </citation>
    <scope>NUCLEOTIDE SEQUENCE</scope>
    <source>
        <strain evidence="3">MF-1</strain>
    </source>
</reference>
<keyword evidence="2" id="KW-1133">Transmembrane helix</keyword>
<feature type="compositionally biased region" description="Basic and acidic residues" evidence="1">
    <location>
        <begin position="150"/>
        <end position="162"/>
    </location>
</feature>
<proteinExistence type="predicted"/>
<accession>A0A9Q3HXI3</accession>